<dbReference type="Gene3D" id="3.30.40.10">
    <property type="entry name" value="Zinc/RING finger domain, C3HC4 (zinc finger)"/>
    <property type="match status" value="2"/>
</dbReference>
<feature type="compositionally biased region" description="Polar residues" evidence="5">
    <location>
        <begin position="349"/>
        <end position="366"/>
    </location>
</feature>
<evidence type="ECO:0000256" key="2">
    <source>
        <dbReference type="ARBA" id="ARBA00022771"/>
    </source>
</evidence>
<dbReference type="PROSITE" id="PS50016">
    <property type="entry name" value="ZF_PHD_2"/>
    <property type="match status" value="2"/>
</dbReference>
<dbReference type="SMART" id="SM00249">
    <property type="entry name" value="PHD"/>
    <property type="match status" value="2"/>
</dbReference>
<name>A0A319E4M9_ASPSB</name>
<dbReference type="GO" id="GO:0032221">
    <property type="term" value="C:Rpd3S complex"/>
    <property type="evidence" value="ECO:0007669"/>
    <property type="project" value="TreeGrafter"/>
</dbReference>
<proteinExistence type="predicted"/>
<feature type="compositionally biased region" description="Low complexity" evidence="5">
    <location>
        <begin position="170"/>
        <end position="184"/>
    </location>
</feature>
<accession>A0A319E4M9</accession>
<dbReference type="PANTHER" id="PTHR47636:SF1">
    <property type="entry name" value="TRANSCRIPTIONAL REGULATORY PROTEIN RCO1"/>
    <property type="match status" value="1"/>
</dbReference>
<feature type="region of interest" description="Disordered" evidence="5">
    <location>
        <begin position="1"/>
        <end position="108"/>
    </location>
</feature>
<dbReference type="STRING" id="1448318.A0A319E4M9"/>
<feature type="region of interest" description="Disordered" evidence="5">
    <location>
        <begin position="315"/>
        <end position="376"/>
    </location>
</feature>
<dbReference type="CDD" id="cd15534">
    <property type="entry name" value="PHD2_PHF12_Rco1"/>
    <property type="match status" value="1"/>
</dbReference>
<dbReference type="Proteomes" id="UP000248423">
    <property type="component" value="Unassembled WGS sequence"/>
</dbReference>
<dbReference type="PANTHER" id="PTHR47636">
    <property type="entry name" value="TRANSCRIPTIONAL REGULATORY PROTEIN RCO1"/>
    <property type="match status" value="1"/>
</dbReference>
<dbReference type="InterPro" id="IPR019787">
    <property type="entry name" value="Znf_PHD-finger"/>
</dbReference>
<feature type="compositionally biased region" description="Polar residues" evidence="5">
    <location>
        <begin position="1"/>
        <end position="17"/>
    </location>
</feature>
<dbReference type="VEuPathDB" id="FungiDB:BO78DRAFT_320560"/>
<sequence length="876" mass="95612">MAPNLRSSSHAWSNNSRPSTPLGAPTTASTASSFTESTRPRKQRRTGRNSRVATDPLQDPPSRTQSRLEQSRNGTSDTLSESHLLDNRIEWAEPPLRAPAPSYADTPWSAVSSDANPILSTMRPLGAMPSAADLRKAGLAPIKPSVQNISAKKESQATPNGERGDDKPQTPLTPAEEPVAEPVPTKTKTLQDMSVFTALPVPTSADVDVERIKIAVEKALRLALETNNRPVSRGLLRLWETCNKDPFALSILDGICQENPGPRERSAFQSVMRAAWKEVQAEAGEEFATAPVLARPRSASSISSLSSAVSLDAETFAPGMTPGATASRGRGKGKQAKGSAPQAKETEPASRQSAIPPSAATVPQQRHTLEDDPNPEETARIKRAHLQKALPNIVASESQLRSSLASGPLSNVSSPVPTTISRSQAASVGAATSSRERSESPASSDAGDNRRLTPTLTSENERLENNDFCHNCNGSGQLLCCDGCPNSFHFSCLNPPLDPANPPEGDWFCPKCSLSRPMTSLLGALDTAPQKDFALPARLRDYFTGVRTGEGGKYEEIVPLPKLNPRGGRGNRTGRYDDPYLLRTVDAKGNLIFCSACGRTSNGRRPIIQCDYCPCAFHMDCVDPPLAIPPTQRPGSDRVHHNWMCPNHVWHDLVYTVQDEEGYDMIKRIRRPKRPRMVDVEVLPDDEDIERMEDQEEEGIMYRVSERGLKLDFIYRVKRRENEEYKMMKEAADRYFEYATTEFDNLIAKAHAFYSSQQSASSEEDTTAAILNSRTVAEREAAANLITFAQGSQTSPGAEDGKISLLIDQLKANAPHSLPSANTEIASLRALQDLIEQRIEILNAQVERPQPIRAESTDALSTAAPLTINPKRGHSQ</sequence>
<organism evidence="7 8">
    <name type="scientific">Aspergillus sclerotiicarbonarius (strain CBS 121057 / IBT 28362)</name>
    <dbReference type="NCBI Taxonomy" id="1448318"/>
    <lineage>
        <taxon>Eukaryota</taxon>
        <taxon>Fungi</taxon>
        <taxon>Dikarya</taxon>
        <taxon>Ascomycota</taxon>
        <taxon>Pezizomycotina</taxon>
        <taxon>Eurotiomycetes</taxon>
        <taxon>Eurotiomycetidae</taxon>
        <taxon>Eurotiales</taxon>
        <taxon>Aspergillaceae</taxon>
        <taxon>Aspergillus</taxon>
        <taxon>Aspergillus subgen. Circumdati</taxon>
    </lineage>
</organism>
<keyword evidence="8" id="KW-1185">Reference proteome</keyword>
<reference evidence="7 8" key="1">
    <citation type="submission" date="2018-02" db="EMBL/GenBank/DDBJ databases">
        <title>The genomes of Aspergillus section Nigri reveals drivers in fungal speciation.</title>
        <authorList>
            <consortium name="DOE Joint Genome Institute"/>
            <person name="Vesth T.C."/>
            <person name="Nybo J."/>
            <person name="Theobald S."/>
            <person name="Brandl J."/>
            <person name="Frisvad J.C."/>
            <person name="Nielsen K.F."/>
            <person name="Lyhne E.K."/>
            <person name="Kogle M.E."/>
            <person name="Kuo A."/>
            <person name="Riley R."/>
            <person name="Clum A."/>
            <person name="Nolan M."/>
            <person name="Lipzen A."/>
            <person name="Salamov A."/>
            <person name="Henrissat B."/>
            <person name="Wiebenga A."/>
            <person name="De vries R.P."/>
            <person name="Grigoriev I.V."/>
            <person name="Mortensen U.H."/>
            <person name="Andersen M.R."/>
            <person name="Baker S.E."/>
        </authorList>
    </citation>
    <scope>NUCLEOTIDE SEQUENCE [LARGE SCALE GENOMIC DNA]</scope>
    <source>
        <strain evidence="7 8">CBS 121057</strain>
    </source>
</reference>
<feature type="region of interest" description="Disordered" evidence="5">
    <location>
        <begin position="143"/>
        <end position="184"/>
    </location>
</feature>
<keyword evidence="2 4" id="KW-0863">Zinc-finger</keyword>
<dbReference type="InterPro" id="IPR052819">
    <property type="entry name" value="Chromatin_regulatory_protein"/>
</dbReference>
<gene>
    <name evidence="7" type="ORF">BO78DRAFT_320560</name>
</gene>
<keyword evidence="3" id="KW-0862">Zinc</keyword>
<evidence type="ECO:0000256" key="1">
    <source>
        <dbReference type="ARBA" id="ARBA00022723"/>
    </source>
</evidence>
<dbReference type="CDD" id="cd15535">
    <property type="entry name" value="PHD1_Rco1"/>
    <property type="match status" value="1"/>
</dbReference>
<dbReference type="GO" id="GO:0006357">
    <property type="term" value="P:regulation of transcription by RNA polymerase II"/>
    <property type="evidence" value="ECO:0007669"/>
    <property type="project" value="TreeGrafter"/>
</dbReference>
<evidence type="ECO:0000313" key="7">
    <source>
        <dbReference type="EMBL" id="PYI04340.1"/>
    </source>
</evidence>
<dbReference type="AlphaFoldDB" id="A0A319E4M9"/>
<dbReference type="InterPro" id="IPR013083">
    <property type="entry name" value="Znf_RING/FYVE/PHD"/>
</dbReference>
<dbReference type="EMBL" id="KZ826370">
    <property type="protein sequence ID" value="PYI04340.1"/>
    <property type="molecule type" value="Genomic_DNA"/>
</dbReference>
<dbReference type="FunFam" id="3.30.40.10:FF:000748">
    <property type="entry name" value="PHD finger domain protein, putative"/>
    <property type="match status" value="1"/>
</dbReference>
<dbReference type="PROSITE" id="PS01359">
    <property type="entry name" value="ZF_PHD_1"/>
    <property type="match status" value="1"/>
</dbReference>
<dbReference type="OrthoDB" id="5876363at2759"/>
<feature type="region of interest" description="Disordered" evidence="5">
    <location>
        <begin position="405"/>
        <end position="459"/>
    </location>
</feature>
<feature type="domain" description="PHD-type" evidence="6">
    <location>
        <begin position="466"/>
        <end position="515"/>
    </location>
</feature>
<evidence type="ECO:0000256" key="4">
    <source>
        <dbReference type="PROSITE-ProRule" id="PRU00146"/>
    </source>
</evidence>
<dbReference type="Pfam" id="PF00628">
    <property type="entry name" value="PHD"/>
    <property type="match status" value="2"/>
</dbReference>
<evidence type="ECO:0000256" key="5">
    <source>
        <dbReference type="SAM" id="MobiDB-lite"/>
    </source>
</evidence>
<evidence type="ECO:0000259" key="6">
    <source>
        <dbReference type="PROSITE" id="PS50016"/>
    </source>
</evidence>
<evidence type="ECO:0000313" key="8">
    <source>
        <dbReference type="Proteomes" id="UP000248423"/>
    </source>
</evidence>
<dbReference type="InterPro" id="IPR001965">
    <property type="entry name" value="Znf_PHD"/>
</dbReference>
<dbReference type="InterPro" id="IPR011011">
    <property type="entry name" value="Znf_FYVE_PHD"/>
</dbReference>
<dbReference type="GO" id="GO:0008270">
    <property type="term" value="F:zinc ion binding"/>
    <property type="evidence" value="ECO:0007669"/>
    <property type="project" value="UniProtKB-KW"/>
</dbReference>
<dbReference type="InterPro" id="IPR019786">
    <property type="entry name" value="Zinc_finger_PHD-type_CS"/>
</dbReference>
<feature type="compositionally biased region" description="Polar residues" evidence="5">
    <location>
        <begin position="61"/>
        <end position="81"/>
    </location>
</feature>
<keyword evidence="1" id="KW-0479">Metal-binding</keyword>
<feature type="compositionally biased region" description="Polar residues" evidence="5">
    <location>
        <begin position="405"/>
        <end position="426"/>
    </location>
</feature>
<feature type="compositionally biased region" description="Low complexity" evidence="5">
    <location>
        <begin position="18"/>
        <end position="37"/>
    </location>
</feature>
<feature type="domain" description="PHD-type" evidence="6">
    <location>
        <begin position="591"/>
        <end position="651"/>
    </location>
</feature>
<dbReference type="SUPFAM" id="SSF57903">
    <property type="entry name" value="FYVE/PHD zinc finger"/>
    <property type="match status" value="2"/>
</dbReference>
<feature type="region of interest" description="Disordered" evidence="5">
    <location>
        <begin position="850"/>
        <end position="876"/>
    </location>
</feature>
<protein>
    <submittedName>
        <fullName evidence="7">PHD finger domain protein</fullName>
    </submittedName>
</protein>
<evidence type="ECO:0000256" key="3">
    <source>
        <dbReference type="ARBA" id="ARBA00022833"/>
    </source>
</evidence>